<protein>
    <recommendedName>
        <fullName evidence="7">Zn(2)-C6 fungal-type domain-containing protein</fullName>
    </recommendedName>
</protein>
<dbReference type="SUPFAM" id="SSF57701">
    <property type="entry name" value="Zn2/Cys6 DNA-binding domain"/>
    <property type="match status" value="1"/>
</dbReference>
<dbReference type="GO" id="GO:0008270">
    <property type="term" value="F:zinc ion binding"/>
    <property type="evidence" value="ECO:0007669"/>
    <property type="project" value="InterPro"/>
</dbReference>
<sequence>MPSDSCSSSPATQAAASGRKGSKKVRTGCVTCKVRKVKCDENKPFCLRCTKTWRKCDGYLDPRLLAGRRLKRDNNMHGYNLEPLLEFSAPEEKRAFYFFQNVTAPCISGELDSVFWRVIVLQISQAEPAVRHAVLAVSSLHEGLAGGTIAHSENGTIAHATQSFALQQYNKAIARLLDQMNSPLSSPLASLLTCILFVCIEYMQGKDRESLIHLEQGRQLLTSLGQQLTGAELECIVRHVVPLYTRLSLTSFLFGGSPVPIPDSLKVHKDVPDVFDTFDNMRHSIHEFMEQAFRFTQRARPAKNPSDHVSQEVMRALEIEQNCLLSRLAKLNVAFSLFRATGHKAGPENALLVHQMYLHAQHIWISTALSSSEIVYDDFLSSFAAIVPLAAAYLDLENTPRLPAGATTITQLQSAADPSTRAPTPEQQYSVARISNFTLETHIIPPLYYVVTKCRHPLIRRSALELLKRNPSRRENLWRASVMGALARHIVSLEEQWAQKEG</sequence>
<evidence type="ECO:0000256" key="4">
    <source>
        <dbReference type="ARBA" id="ARBA00023125"/>
    </source>
</evidence>
<dbReference type="InParanoid" id="A0A2T3AMS8"/>
<gene>
    <name evidence="8" type="ORF">BD289DRAFT_358524</name>
</gene>
<dbReference type="GO" id="GO:0003677">
    <property type="term" value="F:DNA binding"/>
    <property type="evidence" value="ECO:0007669"/>
    <property type="project" value="UniProtKB-KW"/>
</dbReference>
<keyword evidence="9" id="KW-1185">Reference proteome</keyword>
<keyword evidence="4" id="KW-0238">DNA-binding</keyword>
<name>A0A2T3AMS8_9PEZI</name>
<dbReference type="STRING" id="2025994.A0A2T3AMS8"/>
<keyword evidence="2" id="KW-0862">Zinc</keyword>
<accession>A0A2T3AMS8</accession>
<keyword evidence="6" id="KW-0539">Nucleus</keyword>
<evidence type="ECO:0000256" key="6">
    <source>
        <dbReference type="ARBA" id="ARBA00023242"/>
    </source>
</evidence>
<keyword evidence="3" id="KW-0805">Transcription regulation</keyword>
<dbReference type="InterPro" id="IPR052360">
    <property type="entry name" value="Transcr_Regulatory_Proteins"/>
</dbReference>
<dbReference type="PANTHER" id="PTHR36206">
    <property type="entry name" value="ASPERCRYPTIN BIOSYNTHESIS CLUSTER-SPECIFIC TRANSCRIPTION REGULATOR ATNN-RELATED"/>
    <property type="match status" value="1"/>
</dbReference>
<dbReference type="Pfam" id="PF11951">
    <property type="entry name" value="Fungal_trans_2"/>
    <property type="match status" value="1"/>
</dbReference>
<organism evidence="8 9">
    <name type="scientific">Coniella lustricola</name>
    <dbReference type="NCBI Taxonomy" id="2025994"/>
    <lineage>
        <taxon>Eukaryota</taxon>
        <taxon>Fungi</taxon>
        <taxon>Dikarya</taxon>
        <taxon>Ascomycota</taxon>
        <taxon>Pezizomycotina</taxon>
        <taxon>Sordariomycetes</taxon>
        <taxon>Sordariomycetidae</taxon>
        <taxon>Diaporthales</taxon>
        <taxon>Schizoparmaceae</taxon>
        <taxon>Coniella</taxon>
    </lineage>
</organism>
<dbReference type="GO" id="GO:0000981">
    <property type="term" value="F:DNA-binding transcription factor activity, RNA polymerase II-specific"/>
    <property type="evidence" value="ECO:0007669"/>
    <property type="project" value="InterPro"/>
</dbReference>
<dbReference type="PANTHER" id="PTHR36206:SF16">
    <property type="entry name" value="TRANSCRIPTION FACTOR DOMAIN-CONTAINING PROTEIN-RELATED"/>
    <property type="match status" value="1"/>
</dbReference>
<proteinExistence type="predicted"/>
<dbReference type="InterPro" id="IPR021858">
    <property type="entry name" value="Fun_TF"/>
</dbReference>
<dbReference type="PROSITE" id="PS50048">
    <property type="entry name" value="ZN2_CY6_FUNGAL_2"/>
    <property type="match status" value="1"/>
</dbReference>
<evidence type="ECO:0000259" key="7">
    <source>
        <dbReference type="PROSITE" id="PS50048"/>
    </source>
</evidence>
<dbReference type="CDD" id="cd00067">
    <property type="entry name" value="GAL4"/>
    <property type="match status" value="1"/>
</dbReference>
<evidence type="ECO:0000256" key="3">
    <source>
        <dbReference type="ARBA" id="ARBA00023015"/>
    </source>
</evidence>
<dbReference type="PROSITE" id="PS00463">
    <property type="entry name" value="ZN2_CY6_FUNGAL_1"/>
    <property type="match status" value="1"/>
</dbReference>
<evidence type="ECO:0000313" key="8">
    <source>
        <dbReference type="EMBL" id="PSS03747.1"/>
    </source>
</evidence>
<dbReference type="Gene3D" id="4.10.240.10">
    <property type="entry name" value="Zn(2)-C6 fungal-type DNA-binding domain"/>
    <property type="match status" value="1"/>
</dbReference>
<evidence type="ECO:0000256" key="1">
    <source>
        <dbReference type="ARBA" id="ARBA00022723"/>
    </source>
</evidence>
<dbReference type="Proteomes" id="UP000241462">
    <property type="component" value="Unassembled WGS sequence"/>
</dbReference>
<dbReference type="OrthoDB" id="2593732at2759"/>
<dbReference type="Pfam" id="PF00172">
    <property type="entry name" value="Zn_clus"/>
    <property type="match status" value="1"/>
</dbReference>
<dbReference type="InterPro" id="IPR001138">
    <property type="entry name" value="Zn2Cys6_DnaBD"/>
</dbReference>
<feature type="non-terminal residue" evidence="8">
    <location>
        <position position="502"/>
    </location>
</feature>
<dbReference type="InterPro" id="IPR036864">
    <property type="entry name" value="Zn2-C6_fun-type_DNA-bd_sf"/>
</dbReference>
<dbReference type="SMART" id="SM00066">
    <property type="entry name" value="GAL4"/>
    <property type="match status" value="1"/>
</dbReference>
<evidence type="ECO:0000313" key="9">
    <source>
        <dbReference type="Proteomes" id="UP000241462"/>
    </source>
</evidence>
<evidence type="ECO:0000256" key="5">
    <source>
        <dbReference type="ARBA" id="ARBA00023163"/>
    </source>
</evidence>
<keyword evidence="1" id="KW-0479">Metal-binding</keyword>
<dbReference type="AlphaFoldDB" id="A0A2T3AMS8"/>
<evidence type="ECO:0000256" key="2">
    <source>
        <dbReference type="ARBA" id="ARBA00022833"/>
    </source>
</evidence>
<reference evidence="8 9" key="1">
    <citation type="journal article" date="2018" name="Mycol. Prog.">
        <title>Coniella lustricola, a new species from submerged detritus.</title>
        <authorList>
            <person name="Raudabaugh D.B."/>
            <person name="Iturriaga T."/>
            <person name="Carver A."/>
            <person name="Mondo S."/>
            <person name="Pangilinan J."/>
            <person name="Lipzen A."/>
            <person name="He G."/>
            <person name="Amirebrahimi M."/>
            <person name="Grigoriev I.V."/>
            <person name="Miller A.N."/>
        </authorList>
    </citation>
    <scope>NUCLEOTIDE SEQUENCE [LARGE SCALE GENOMIC DNA]</scope>
    <source>
        <strain evidence="8 9">B22-T-1</strain>
    </source>
</reference>
<feature type="domain" description="Zn(2)-C6 fungal-type" evidence="7">
    <location>
        <begin position="28"/>
        <end position="56"/>
    </location>
</feature>
<keyword evidence="5" id="KW-0804">Transcription</keyword>
<dbReference type="EMBL" id="KZ678373">
    <property type="protein sequence ID" value="PSS03747.1"/>
    <property type="molecule type" value="Genomic_DNA"/>
</dbReference>